<gene>
    <name evidence="5" type="primary">adk</name>
    <name evidence="8" type="ORF">SAMN05443144_12841</name>
</gene>
<comment type="domain">
    <text evidence="5">Consists of three domains, a large central CORE domain and two small peripheral domains, NMPbind and LID, which undergo movements during catalysis. The LID domain closes over the site of phosphoryl transfer upon ATP binding. Assembling and dissambling the active center during each catalytic cycle provides an effective means to prevent ATP hydrolysis.</text>
</comment>
<dbReference type="AlphaFoldDB" id="A0A1M5JTF4"/>
<feature type="binding site" evidence="5">
    <location>
        <position position="31"/>
    </location>
    <ligand>
        <name>AMP</name>
        <dbReference type="ChEBI" id="CHEBI:456215"/>
    </ligand>
</feature>
<keyword evidence="9" id="KW-1185">Reference proteome</keyword>
<evidence type="ECO:0000256" key="7">
    <source>
        <dbReference type="RuleBase" id="RU003331"/>
    </source>
</evidence>
<evidence type="ECO:0000256" key="5">
    <source>
        <dbReference type="HAMAP-Rule" id="MF_00235"/>
    </source>
</evidence>
<dbReference type="InterPro" id="IPR000850">
    <property type="entry name" value="Adenylat/UMP-CMP_kin"/>
</dbReference>
<feature type="binding site" evidence="5">
    <location>
        <begin position="85"/>
        <end position="88"/>
    </location>
    <ligand>
        <name>AMP</name>
        <dbReference type="ChEBI" id="CHEBI:456215"/>
    </ligand>
</feature>
<comment type="subunit">
    <text evidence="5 7">Monomer.</text>
</comment>
<dbReference type="Pfam" id="PF00406">
    <property type="entry name" value="ADK"/>
    <property type="match status" value="1"/>
</dbReference>
<evidence type="ECO:0000256" key="4">
    <source>
        <dbReference type="ARBA" id="ARBA00022777"/>
    </source>
</evidence>
<dbReference type="GO" id="GO:0005524">
    <property type="term" value="F:ATP binding"/>
    <property type="evidence" value="ECO:0007669"/>
    <property type="project" value="UniProtKB-UniRule"/>
</dbReference>
<feature type="binding site" evidence="5">
    <location>
        <position position="142"/>
    </location>
    <ligand>
        <name>AMP</name>
        <dbReference type="ChEBI" id="CHEBI:456215"/>
    </ligand>
</feature>
<dbReference type="PRINTS" id="PR00094">
    <property type="entry name" value="ADENYLTKNASE"/>
</dbReference>
<dbReference type="EC" id="2.7.4.3" evidence="5 7"/>
<evidence type="ECO:0000256" key="6">
    <source>
        <dbReference type="RuleBase" id="RU003330"/>
    </source>
</evidence>
<dbReference type="PANTHER" id="PTHR23359">
    <property type="entry name" value="NUCLEOTIDE KINASE"/>
    <property type="match status" value="1"/>
</dbReference>
<feature type="binding site" evidence="5">
    <location>
        <position position="170"/>
    </location>
    <ligand>
        <name>ATP</name>
        <dbReference type="ChEBI" id="CHEBI:30616"/>
    </ligand>
</feature>
<organism evidence="8 9">
    <name type="scientific">Fodinibius roseus</name>
    <dbReference type="NCBI Taxonomy" id="1194090"/>
    <lineage>
        <taxon>Bacteria</taxon>
        <taxon>Pseudomonadati</taxon>
        <taxon>Balneolota</taxon>
        <taxon>Balneolia</taxon>
        <taxon>Balneolales</taxon>
        <taxon>Balneolaceae</taxon>
        <taxon>Fodinibius</taxon>
    </lineage>
</organism>
<comment type="pathway">
    <text evidence="5">Purine metabolism; AMP biosynthesis via salvage pathway; AMP from ADP: step 1/1.</text>
</comment>
<accession>A0A1M5JTF4</accession>
<evidence type="ECO:0000256" key="3">
    <source>
        <dbReference type="ARBA" id="ARBA00022741"/>
    </source>
</evidence>
<reference evidence="8 9" key="1">
    <citation type="submission" date="2016-11" db="EMBL/GenBank/DDBJ databases">
        <authorList>
            <person name="Jaros S."/>
            <person name="Januszkiewicz K."/>
            <person name="Wedrychowicz H."/>
        </authorList>
    </citation>
    <scope>NUCLEOTIDE SEQUENCE [LARGE SCALE GENOMIC DNA]</scope>
    <source>
        <strain evidence="8 9">DSM 21986</strain>
    </source>
</reference>
<evidence type="ECO:0000313" key="9">
    <source>
        <dbReference type="Proteomes" id="UP000184041"/>
    </source>
</evidence>
<dbReference type="NCBIfam" id="NF011100">
    <property type="entry name" value="PRK14527.1"/>
    <property type="match status" value="1"/>
</dbReference>
<dbReference type="GO" id="GO:0004017">
    <property type="term" value="F:AMP kinase activity"/>
    <property type="evidence" value="ECO:0007669"/>
    <property type="project" value="UniProtKB-UniRule"/>
</dbReference>
<sequence>MRIIIFGPPGAGKGTQASLISEEYDIPHLSTGNIFRSAIKNKTELGKEVKAILDAGDLVPDEKVVDLVEEELKNDKYEDGYILDGFPRTVVQAKAFDDLLKKNGETLTAFLQLQVPEQELIERILSRGEGRSDDTRDGVKKRLKVYREETEPVLEYYGEKGAVHKVDGTGSIEDIFNRITTILPDN</sequence>
<comment type="subcellular location">
    <subcellularLocation>
        <location evidence="5 7">Cytoplasm</location>
    </subcellularLocation>
</comment>
<name>A0A1M5JTF4_9BACT</name>
<evidence type="ECO:0000256" key="2">
    <source>
        <dbReference type="ARBA" id="ARBA00022727"/>
    </source>
</evidence>
<keyword evidence="4 5" id="KW-0418">Kinase</keyword>
<dbReference type="GO" id="GO:0005737">
    <property type="term" value="C:cytoplasm"/>
    <property type="evidence" value="ECO:0007669"/>
    <property type="project" value="UniProtKB-SubCell"/>
</dbReference>
<dbReference type="CDD" id="cd01428">
    <property type="entry name" value="ADK"/>
    <property type="match status" value="1"/>
</dbReference>
<comment type="similarity">
    <text evidence="5 6">Belongs to the adenylate kinase family.</text>
</comment>
<comment type="catalytic activity">
    <reaction evidence="5 7">
        <text>AMP + ATP = 2 ADP</text>
        <dbReference type="Rhea" id="RHEA:12973"/>
        <dbReference type="ChEBI" id="CHEBI:30616"/>
        <dbReference type="ChEBI" id="CHEBI:456215"/>
        <dbReference type="ChEBI" id="CHEBI:456216"/>
        <dbReference type="EC" id="2.7.4.3"/>
    </reaction>
</comment>
<dbReference type="RefSeq" id="WP_073067972.1">
    <property type="nucleotide sequence ID" value="NZ_FQUS01000028.1"/>
</dbReference>
<proteinExistence type="inferred from homology"/>
<evidence type="ECO:0000256" key="1">
    <source>
        <dbReference type="ARBA" id="ARBA00022679"/>
    </source>
</evidence>
<keyword evidence="2 5" id="KW-0545">Nucleotide biosynthesis</keyword>
<comment type="caution">
    <text evidence="5">Lacks conserved residue(s) required for the propagation of feature annotation.</text>
</comment>
<dbReference type="EMBL" id="FQUS01000028">
    <property type="protein sequence ID" value="SHG43857.1"/>
    <property type="molecule type" value="Genomic_DNA"/>
</dbReference>
<feature type="binding site" evidence="5">
    <location>
        <begin position="57"/>
        <end position="59"/>
    </location>
    <ligand>
        <name>AMP</name>
        <dbReference type="ChEBI" id="CHEBI:456215"/>
    </ligand>
</feature>
<dbReference type="PROSITE" id="PS00113">
    <property type="entry name" value="ADENYLATE_KINASE"/>
    <property type="match status" value="1"/>
</dbReference>
<feature type="binding site" evidence="5">
    <location>
        <position position="131"/>
    </location>
    <ligand>
        <name>AMP</name>
        <dbReference type="ChEBI" id="CHEBI:456215"/>
    </ligand>
</feature>
<keyword evidence="5" id="KW-0963">Cytoplasm</keyword>
<dbReference type="NCBIfam" id="NF001381">
    <property type="entry name" value="PRK00279.1-3"/>
    <property type="match status" value="1"/>
</dbReference>
<evidence type="ECO:0000313" key="8">
    <source>
        <dbReference type="EMBL" id="SHG43857.1"/>
    </source>
</evidence>
<keyword evidence="3 5" id="KW-0547">Nucleotide-binding</keyword>
<dbReference type="Proteomes" id="UP000184041">
    <property type="component" value="Unassembled WGS sequence"/>
</dbReference>
<dbReference type="Gene3D" id="3.40.50.300">
    <property type="entry name" value="P-loop containing nucleotide triphosphate hydrolases"/>
    <property type="match status" value="1"/>
</dbReference>
<dbReference type="GO" id="GO:0044209">
    <property type="term" value="P:AMP salvage"/>
    <property type="evidence" value="ECO:0007669"/>
    <property type="project" value="UniProtKB-UniRule"/>
</dbReference>
<feature type="region of interest" description="NMP" evidence="5">
    <location>
        <begin position="30"/>
        <end position="59"/>
    </location>
</feature>
<dbReference type="STRING" id="1194090.SAMN05443144_12841"/>
<dbReference type="InterPro" id="IPR033690">
    <property type="entry name" value="Adenylat_kinase_CS"/>
</dbReference>
<feature type="binding site" evidence="5">
    <location>
        <position position="127"/>
    </location>
    <ligand>
        <name>ATP</name>
        <dbReference type="ChEBI" id="CHEBI:30616"/>
    </ligand>
</feature>
<dbReference type="UniPathway" id="UPA00588">
    <property type="reaction ID" value="UER00649"/>
</dbReference>
<keyword evidence="5 7" id="KW-0067">ATP-binding</keyword>
<feature type="binding site" evidence="5">
    <location>
        <position position="92"/>
    </location>
    <ligand>
        <name>AMP</name>
        <dbReference type="ChEBI" id="CHEBI:456215"/>
    </ligand>
</feature>
<feature type="binding site" evidence="5">
    <location>
        <begin position="10"/>
        <end position="15"/>
    </location>
    <ligand>
        <name>ATP</name>
        <dbReference type="ChEBI" id="CHEBI:30616"/>
    </ligand>
</feature>
<dbReference type="HAMAP" id="MF_00235">
    <property type="entry name" value="Adenylate_kinase_Adk"/>
    <property type="match status" value="1"/>
</dbReference>
<dbReference type="InterPro" id="IPR027417">
    <property type="entry name" value="P-loop_NTPase"/>
</dbReference>
<keyword evidence="1 5" id="KW-0808">Transferase</keyword>
<dbReference type="NCBIfam" id="NF011105">
    <property type="entry name" value="PRK14532.1"/>
    <property type="match status" value="1"/>
</dbReference>
<comment type="function">
    <text evidence="5">Catalyzes the reversible transfer of the terminal phosphate group between ATP and AMP. Plays an important role in cellular energy homeostasis and in adenine nucleotide metabolism.</text>
</comment>
<dbReference type="NCBIfam" id="NF011104">
    <property type="entry name" value="PRK14531.1"/>
    <property type="match status" value="1"/>
</dbReference>
<dbReference type="SUPFAM" id="SSF52540">
    <property type="entry name" value="P-loop containing nucleoside triphosphate hydrolases"/>
    <property type="match status" value="1"/>
</dbReference>
<feature type="binding site" evidence="5">
    <location>
        <position position="36"/>
    </location>
    <ligand>
        <name>AMP</name>
        <dbReference type="ChEBI" id="CHEBI:456215"/>
    </ligand>
</feature>
<dbReference type="OrthoDB" id="9805030at2"/>
<protein>
    <recommendedName>
        <fullName evidence="5 7">Adenylate kinase</fullName>
        <shortName evidence="5">AK</shortName>
        <ecNumber evidence="5 7">2.7.4.3</ecNumber>
    </recommendedName>
    <alternativeName>
        <fullName evidence="5">ATP-AMP transphosphorylase</fullName>
    </alternativeName>
    <alternativeName>
        <fullName evidence="5">ATP:AMP phosphotransferase</fullName>
    </alternativeName>
    <alternativeName>
        <fullName evidence="5">Adenylate monophosphate kinase</fullName>
    </alternativeName>
</protein>